<dbReference type="InterPro" id="IPR011701">
    <property type="entry name" value="MFS"/>
</dbReference>
<dbReference type="AlphaFoldDB" id="A0A9W8BDC1"/>
<protein>
    <recommendedName>
        <fullName evidence="8">Major facilitator superfamily (MFS) profile domain-containing protein</fullName>
    </recommendedName>
</protein>
<dbReference type="Gene3D" id="1.20.1250.20">
    <property type="entry name" value="MFS general substrate transporter like domains"/>
    <property type="match status" value="1"/>
</dbReference>
<evidence type="ECO:0000313" key="9">
    <source>
        <dbReference type="EMBL" id="KAJ2001488.1"/>
    </source>
</evidence>
<feature type="transmembrane region" description="Helical" evidence="7">
    <location>
        <begin position="617"/>
        <end position="636"/>
    </location>
</feature>
<feature type="transmembrane region" description="Helical" evidence="7">
    <location>
        <begin position="269"/>
        <end position="286"/>
    </location>
</feature>
<feature type="transmembrane region" description="Helical" evidence="7">
    <location>
        <begin position="442"/>
        <end position="462"/>
    </location>
</feature>
<feature type="region of interest" description="Disordered" evidence="6">
    <location>
        <begin position="1"/>
        <end position="80"/>
    </location>
</feature>
<evidence type="ECO:0000259" key="8">
    <source>
        <dbReference type="PROSITE" id="PS50850"/>
    </source>
</evidence>
<organism evidence="9 10">
    <name type="scientific">Coemansia thaxteri</name>
    <dbReference type="NCBI Taxonomy" id="2663907"/>
    <lineage>
        <taxon>Eukaryota</taxon>
        <taxon>Fungi</taxon>
        <taxon>Fungi incertae sedis</taxon>
        <taxon>Zoopagomycota</taxon>
        <taxon>Kickxellomycotina</taxon>
        <taxon>Kickxellomycetes</taxon>
        <taxon>Kickxellales</taxon>
        <taxon>Kickxellaceae</taxon>
        <taxon>Coemansia</taxon>
    </lineage>
</organism>
<proteinExistence type="predicted"/>
<feature type="transmembrane region" description="Helical" evidence="7">
    <location>
        <begin position="523"/>
        <end position="543"/>
    </location>
</feature>
<keyword evidence="3 7" id="KW-0812">Transmembrane</keyword>
<evidence type="ECO:0000256" key="4">
    <source>
        <dbReference type="ARBA" id="ARBA00022989"/>
    </source>
</evidence>
<evidence type="ECO:0000256" key="1">
    <source>
        <dbReference type="ARBA" id="ARBA00004141"/>
    </source>
</evidence>
<keyword evidence="4 7" id="KW-1133">Transmembrane helix</keyword>
<keyword evidence="10" id="KW-1185">Reference proteome</keyword>
<dbReference type="PANTHER" id="PTHR23511:SF5">
    <property type="entry name" value="MAJOR FACILITATOR-TYPE TRANSPORTER HXNZ-RELATED"/>
    <property type="match status" value="1"/>
</dbReference>
<dbReference type="CDD" id="cd17316">
    <property type="entry name" value="MFS_SV2_like"/>
    <property type="match status" value="1"/>
</dbReference>
<dbReference type="GO" id="GO:0022857">
    <property type="term" value="F:transmembrane transporter activity"/>
    <property type="evidence" value="ECO:0007669"/>
    <property type="project" value="InterPro"/>
</dbReference>
<evidence type="ECO:0000256" key="3">
    <source>
        <dbReference type="ARBA" id="ARBA00022692"/>
    </source>
</evidence>
<feature type="transmembrane region" description="Helical" evidence="7">
    <location>
        <begin position="136"/>
        <end position="157"/>
    </location>
</feature>
<dbReference type="GO" id="GO:0016020">
    <property type="term" value="C:membrane"/>
    <property type="evidence" value="ECO:0007669"/>
    <property type="project" value="UniProtKB-SubCell"/>
</dbReference>
<feature type="transmembrane region" description="Helical" evidence="7">
    <location>
        <begin position="592"/>
        <end position="611"/>
    </location>
</feature>
<keyword evidence="5 7" id="KW-0472">Membrane</keyword>
<comment type="subcellular location">
    <subcellularLocation>
        <location evidence="1">Membrane</location>
        <topology evidence="1">Multi-pass membrane protein</topology>
    </subcellularLocation>
</comment>
<feature type="transmembrane region" description="Helical" evidence="7">
    <location>
        <begin position="498"/>
        <end position="516"/>
    </location>
</feature>
<accession>A0A9W8BDC1</accession>
<dbReference type="PROSITE" id="PS50850">
    <property type="entry name" value="MFS"/>
    <property type="match status" value="1"/>
</dbReference>
<feature type="transmembrane region" description="Helical" evidence="7">
    <location>
        <begin position="169"/>
        <end position="202"/>
    </location>
</feature>
<feature type="region of interest" description="Disordered" evidence="6">
    <location>
        <begin position="327"/>
        <end position="346"/>
    </location>
</feature>
<evidence type="ECO:0000256" key="6">
    <source>
        <dbReference type="SAM" id="MobiDB-lite"/>
    </source>
</evidence>
<dbReference type="Pfam" id="PF07690">
    <property type="entry name" value="MFS_1"/>
    <property type="match status" value="1"/>
</dbReference>
<keyword evidence="2" id="KW-0813">Transport</keyword>
<evidence type="ECO:0000256" key="2">
    <source>
        <dbReference type="ARBA" id="ARBA00022448"/>
    </source>
</evidence>
<name>A0A9W8BDC1_9FUNG</name>
<comment type="caution">
    <text evidence="9">The sequence shown here is derived from an EMBL/GenBank/DDBJ whole genome shotgun (WGS) entry which is preliminary data.</text>
</comment>
<evidence type="ECO:0000256" key="5">
    <source>
        <dbReference type="ARBA" id="ARBA00023136"/>
    </source>
</evidence>
<feature type="compositionally biased region" description="Polar residues" evidence="6">
    <location>
        <begin position="56"/>
        <end position="70"/>
    </location>
</feature>
<feature type="transmembrane region" description="Helical" evidence="7">
    <location>
        <begin position="549"/>
        <end position="571"/>
    </location>
</feature>
<dbReference type="OrthoDB" id="4139357at2759"/>
<dbReference type="InterPro" id="IPR020846">
    <property type="entry name" value="MFS_dom"/>
</dbReference>
<evidence type="ECO:0000313" key="10">
    <source>
        <dbReference type="Proteomes" id="UP001150907"/>
    </source>
</evidence>
<dbReference type="InterPro" id="IPR036259">
    <property type="entry name" value="MFS_trans_sf"/>
</dbReference>
<dbReference type="EMBL" id="JANBQF010000402">
    <property type="protein sequence ID" value="KAJ2001488.1"/>
    <property type="molecule type" value="Genomic_DNA"/>
</dbReference>
<feature type="transmembrane region" description="Helical" evidence="7">
    <location>
        <begin position="223"/>
        <end position="249"/>
    </location>
</feature>
<feature type="domain" description="Major facilitator superfamily (MFS) profile" evidence="8">
    <location>
        <begin position="100"/>
        <end position="639"/>
    </location>
</feature>
<reference evidence="9" key="1">
    <citation type="submission" date="2022-07" db="EMBL/GenBank/DDBJ databases">
        <title>Phylogenomic reconstructions and comparative analyses of Kickxellomycotina fungi.</title>
        <authorList>
            <person name="Reynolds N.K."/>
            <person name="Stajich J.E."/>
            <person name="Barry K."/>
            <person name="Grigoriev I.V."/>
            <person name="Crous P."/>
            <person name="Smith M.E."/>
        </authorList>
    </citation>
    <scope>NUCLEOTIDE SEQUENCE</scope>
    <source>
        <strain evidence="9">IMI 214461</strain>
    </source>
</reference>
<gene>
    <name evidence="9" type="ORF">H4R26_004112</name>
</gene>
<sequence length="643" mass="69184">MSESGFHAGRLAKQGANDRNDEGGNVSGQRPEELPVTALQHQTTPDELQPALGSPGSPNSIEECTPTSEGTAEHDDEHDEEMELNRMISNIGFGRYHRRVLALCGLGWLADNAWMQCTASILPRVQQHFGISNARIGLMSSSMFLGLMCGALVWGPVSDRFGRLVAFRWTLVVTSVFGLLASAVPTFGLLCLCLFGLGSGVGGNMPVDGAIFLEFIPREKRHLLTMLSVFFSFGSVLTSSIALAVLPPFSCPDDSDENGCDVSKQNNGWRYLLVAMSGTTIIMVILRNGCFRLHESPKFLLQNKRRSDVVVVLKKIARFNGGAARKSPRAAESAARASTRTEDEAGARSLLIPSGTAGMRARQHTEHMTDDSHSWLEWPEAAEGNSHEGELPQRDGGSVHRIAALKAWAKSCQQSLAAVVDVRSHATLLKPLFSPSLRRTTLLIWAIWAIVAMGFTMFNVFLPKLLETRHSEAPQPLEPASVALTGSHAKQIRVYRDALIYAVSGIPGSIVGAWLVDTRLGRIYSMALSTFISGLALVAFALTAKTHNAAMTILSSSMFGFMSTLMFAVIYAYTPEVFHPSVRGTACGMASALGRVSGIVAPLITGLLLGISTTVPLYVSVGLLGIASGCMIALPIETRDIAS</sequence>
<dbReference type="Proteomes" id="UP001150907">
    <property type="component" value="Unassembled WGS sequence"/>
</dbReference>
<dbReference type="PANTHER" id="PTHR23511">
    <property type="entry name" value="SYNAPTIC VESICLE GLYCOPROTEIN 2"/>
    <property type="match status" value="1"/>
</dbReference>
<dbReference type="SUPFAM" id="SSF103473">
    <property type="entry name" value="MFS general substrate transporter"/>
    <property type="match status" value="1"/>
</dbReference>
<evidence type="ECO:0000256" key="7">
    <source>
        <dbReference type="SAM" id="Phobius"/>
    </source>
</evidence>